<keyword evidence="1" id="KW-1133">Transmembrane helix</keyword>
<feature type="non-terminal residue" evidence="2">
    <location>
        <position position="198"/>
    </location>
</feature>
<reference evidence="2" key="1">
    <citation type="submission" date="2023-10" db="EMBL/GenBank/DDBJ databases">
        <title>Genome assembly of Pristionchus species.</title>
        <authorList>
            <person name="Yoshida K."/>
            <person name="Sommer R.J."/>
        </authorList>
    </citation>
    <scope>NUCLEOTIDE SEQUENCE</scope>
    <source>
        <strain evidence="2">RS0144</strain>
    </source>
</reference>
<keyword evidence="1" id="KW-0472">Membrane</keyword>
<evidence type="ECO:0000313" key="3">
    <source>
        <dbReference type="Proteomes" id="UP001432027"/>
    </source>
</evidence>
<dbReference type="PANTHER" id="PTHR45830:SF15">
    <property type="entry name" value="SERPENTINE RECEPTOR, CLASS I"/>
    <property type="match status" value="1"/>
</dbReference>
<feature type="transmembrane region" description="Helical" evidence="1">
    <location>
        <begin position="139"/>
        <end position="159"/>
    </location>
</feature>
<feature type="transmembrane region" description="Helical" evidence="1">
    <location>
        <begin position="20"/>
        <end position="38"/>
    </location>
</feature>
<evidence type="ECO:0000313" key="2">
    <source>
        <dbReference type="EMBL" id="GMS93359.1"/>
    </source>
</evidence>
<comment type="caution">
    <text evidence="2">The sequence shown here is derived from an EMBL/GenBank/DDBJ whole genome shotgun (WGS) entry which is preliminary data.</text>
</comment>
<gene>
    <name evidence="2" type="ORF">PENTCL1PPCAC_15534</name>
</gene>
<dbReference type="Pfam" id="PF10327">
    <property type="entry name" value="7TM_GPCR_Sri"/>
    <property type="match status" value="1"/>
</dbReference>
<evidence type="ECO:0000256" key="1">
    <source>
        <dbReference type="SAM" id="Phobius"/>
    </source>
</evidence>
<organism evidence="2 3">
    <name type="scientific">Pristionchus entomophagus</name>
    <dbReference type="NCBI Taxonomy" id="358040"/>
    <lineage>
        <taxon>Eukaryota</taxon>
        <taxon>Metazoa</taxon>
        <taxon>Ecdysozoa</taxon>
        <taxon>Nematoda</taxon>
        <taxon>Chromadorea</taxon>
        <taxon>Rhabditida</taxon>
        <taxon>Rhabditina</taxon>
        <taxon>Diplogasteromorpha</taxon>
        <taxon>Diplogasteroidea</taxon>
        <taxon>Neodiplogasteridae</taxon>
        <taxon>Pristionchus</taxon>
    </lineage>
</organism>
<dbReference type="InterPro" id="IPR019429">
    <property type="entry name" value="7TM_GPCR_serpentine_rcpt_Sri"/>
</dbReference>
<sequence length="198" mass="22906">MQNISLHPLWHTVMLAYQHFLGAVTHALSALAFYLMITKTPGHGKSFVKYLMLLQVFITLNDLNFGILYCPINLFPVPGWLCNGILCTWFGFSCHFGNAIMYFSFAFISVSIIYCFHYKHVSIGELVARNSVSAMRHSIFRVIILAVHLIPCVFQIGLYRNMESGPDFVKLNFPSMFYLFENPQYRAMAYDTDRFHEY</sequence>
<dbReference type="Proteomes" id="UP001432027">
    <property type="component" value="Unassembled WGS sequence"/>
</dbReference>
<evidence type="ECO:0008006" key="4">
    <source>
        <dbReference type="Google" id="ProtNLM"/>
    </source>
</evidence>
<feature type="transmembrane region" description="Helical" evidence="1">
    <location>
        <begin position="50"/>
        <end position="69"/>
    </location>
</feature>
<proteinExistence type="predicted"/>
<feature type="transmembrane region" description="Helical" evidence="1">
    <location>
        <begin position="99"/>
        <end position="118"/>
    </location>
</feature>
<dbReference type="PANTHER" id="PTHR45830">
    <property type="entry name" value="SERPENTINE RECEPTOR, CLASS I"/>
    <property type="match status" value="1"/>
</dbReference>
<protein>
    <recommendedName>
        <fullName evidence="4">G protein-coupled receptor</fullName>
    </recommendedName>
</protein>
<dbReference type="EMBL" id="BTSX01000004">
    <property type="protein sequence ID" value="GMS93359.1"/>
    <property type="molecule type" value="Genomic_DNA"/>
</dbReference>
<keyword evidence="3" id="KW-1185">Reference proteome</keyword>
<accession>A0AAV5TFP3</accession>
<dbReference type="AlphaFoldDB" id="A0AAV5TFP3"/>
<keyword evidence="1" id="KW-0812">Transmembrane</keyword>
<name>A0AAV5TFP3_9BILA</name>